<dbReference type="InterPro" id="IPR023631">
    <property type="entry name" value="Amidase_dom"/>
</dbReference>
<dbReference type="Pfam" id="PF01425">
    <property type="entry name" value="Amidase"/>
    <property type="match status" value="1"/>
</dbReference>
<dbReference type="InterPro" id="IPR036928">
    <property type="entry name" value="AS_sf"/>
</dbReference>
<evidence type="ECO:0000256" key="4">
    <source>
        <dbReference type="ARBA" id="ARBA00022801"/>
    </source>
</evidence>
<evidence type="ECO:0000256" key="3">
    <source>
        <dbReference type="ARBA" id="ARBA00012922"/>
    </source>
</evidence>
<name>A0ABR4CL53_9HELO</name>
<accession>A0ABR4CL53</accession>
<dbReference type="EC" id="3.5.1.4" evidence="3"/>
<dbReference type="Gene3D" id="3.90.1300.10">
    <property type="entry name" value="Amidase signature (AS) domain"/>
    <property type="match status" value="1"/>
</dbReference>
<protein>
    <recommendedName>
        <fullName evidence="3">amidase</fullName>
        <ecNumber evidence="3">3.5.1.4</ecNumber>
    </recommendedName>
</protein>
<keyword evidence="4" id="KW-0378">Hydrolase</keyword>
<dbReference type="InterPro" id="IPR020556">
    <property type="entry name" value="Amidase_CS"/>
</dbReference>
<evidence type="ECO:0000259" key="5">
    <source>
        <dbReference type="Pfam" id="PF01425"/>
    </source>
</evidence>
<dbReference type="Proteomes" id="UP001595075">
    <property type="component" value="Unassembled WGS sequence"/>
</dbReference>
<keyword evidence="7" id="KW-1185">Reference proteome</keyword>
<comment type="catalytic activity">
    <reaction evidence="1">
        <text>a monocarboxylic acid amide + H2O = a monocarboxylate + NH4(+)</text>
        <dbReference type="Rhea" id="RHEA:12020"/>
        <dbReference type="ChEBI" id="CHEBI:15377"/>
        <dbReference type="ChEBI" id="CHEBI:28938"/>
        <dbReference type="ChEBI" id="CHEBI:35757"/>
        <dbReference type="ChEBI" id="CHEBI:83628"/>
        <dbReference type="EC" id="3.5.1.4"/>
    </reaction>
</comment>
<evidence type="ECO:0000256" key="1">
    <source>
        <dbReference type="ARBA" id="ARBA00001311"/>
    </source>
</evidence>
<dbReference type="PANTHER" id="PTHR46072">
    <property type="entry name" value="AMIDASE-RELATED-RELATED"/>
    <property type="match status" value="1"/>
</dbReference>
<proteinExistence type="inferred from homology"/>
<comment type="similarity">
    <text evidence="2">Belongs to the amidase family.</text>
</comment>
<reference evidence="6 7" key="1">
    <citation type="journal article" date="2024" name="Commun. Biol.">
        <title>Comparative genomic analysis of thermophilic fungi reveals convergent evolutionary adaptations and gene losses.</title>
        <authorList>
            <person name="Steindorff A.S."/>
            <person name="Aguilar-Pontes M.V."/>
            <person name="Robinson A.J."/>
            <person name="Andreopoulos B."/>
            <person name="LaButti K."/>
            <person name="Kuo A."/>
            <person name="Mondo S."/>
            <person name="Riley R."/>
            <person name="Otillar R."/>
            <person name="Haridas S."/>
            <person name="Lipzen A."/>
            <person name="Grimwood J."/>
            <person name="Schmutz J."/>
            <person name="Clum A."/>
            <person name="Reid I.D."/>
            <person name="Moisan M.C."/>
            <person name="Butler G."/>
            <person name="Nguyen T.T.M."/>
            <person name="Dewar K."/>
            <person name="Conant G."/>
            <person name="Drula E."/>
            <person name="Henrissat B."/>
            <person name="Hansel C."/>
            <person name="Singer S."/>
            <person name="Hutchinson M.I."/>
            <person name="de Vries R.P."/>
            <person name="Natvig D.O."/>
            <person name="Powell A.J."/>
            <person name="Tsang A."/>
            <person name="Grigoriev I.V."/>
        </authorList>
    </citation>
    <scope>NUCLEOTIDE SEQUENCE [LARGE SCALE GENOMIC DNA]</scope>
    <source>
        <strain evidence="6 7">CBS 494.80</strain>
    </source>
</reference>
<dbReference type="PIRSF" id="PIRSF001221">
    <property type="entry name" value="Amidase_fungi"/>
    <property type="match status" value="1"/>
</dbReference>
<dbReference type="PANTHER" id="PTHR46072:SF9">
    <property type="entry name" value="ACETAMIDASE"/>
    <property type="match status" value="1"/>
</dbReference>
<evidence type="ECO:0000256" key="2">
    <source>
        <dbReference type="ARBA" id="ARBA00009199"/>
    </source>
</evidence>
<feature type="domain" description="Amidase" evidence="5">
    <location>
        <begin position="72"/>
        <end position="520"/>
    </location>
</feature>
<comment type="caution">
    <text evidence="6">The sequence shown here is derived from an EMBL/GenBank/DDBJ whole genome shotgun (WGS) entry which is preliminary data.</text>
</comment>
<sequence>MTWEEVVEDKRARIAASIPAEWRIKSKPTGDSVMDYPKQSGIMTSEELAITESSATQLVAQLASGKLTSVAVTTAFCKRAALAHQLTNCALEFFPEIALARAKELDATFQKTGKPIGPLHGLPISLKDQFRIKGLETSMGYAAWVGKYDTHNSVLVDLLLKAGAVFYVKTTVPQSLMVCETINNVSGRTTNPRNKNWSCGGSSGGEGAMVGFRGGIIGVGTDIGGSIRVPSAFNFLYGIRPSHGRLPYGKMANSMEGQETVHSVYMRLFVKSVLAQEPWQYDSKVIPMPWRQEEADAIKTKMGSGGLTLGFYNCDGNVLPHPPILRSVRTVVNKMKKNGHTVIPWKPYKHDFAVNLINGIYASDGGTDVFNTLKESGEPAIPNFENLINPSLPKIDMNQLWDVQLQKWNFQSEYLEQFRIAEAELGKEIDAIIAPITPTAAVRHNQFKYYGYASAINLLDFTSVVVPVTFADKSIDKKNTEFSPLNDMDKEVQAEYDPEAYHGAPVAVQIIGRRLTEERIMAIAEEIGRLLGNEITP</sequence>
<evidence type="ECO:0000313" key="7">
    <source>
        <dbReference type="Proteomes" id="UP001595075"/>
    </source>
</evidence>
<gene>
    <name evidence="6" type="ORF">VTL71DRAFT_13525</name>
</gene>
<dbReference type="PROSITE" id="PS00571">
    <property type="entry name" value="AMIDASES"/>
    <property type="match status" value="1"/>
</dbReference>
<evidence type="ECO:0000313" key="6">
    <source>
        <dbReference type="EMBL" id="KAL2070499.1"/>
    </source>
</evidence>
<organism evidence="6 7">
    <name type="scientific">Oculimacula yallundae</name>
    <dbReference type="NCBI Taxonomy" id="86028"/>
    <lineage>
        <taxon>Eukaryota</taxon>
        <taxon>Fungi</taxon>
        <taxon>Dikarya</taxon>
        <taxon>Ascomycota</taxon>
        <taxon>Pezizomycotina</taxon>
        <taxon>Leotiomycetes</taxon>
        <taxon>Helotiales</taxon>
        <taxon>Ploettnerulaceae</taxon>
        <taxon>Oculimacula</taxon>
    </lineage>
</organism>
<dbReference type="SUPFAM" id="SSF75304">
    <property type="entry name" value="Amidase signature (AS) enzymes"/>
    <property type="match status" value="1"/>
</dbReference>
<dbReference type="EMBL" id="JAZHXI010000006">
    <property type="protein sequence ID" value="KAL2070499.1"/>
    <property type="molecule type" value="Genomic_DNA"/>
</dbReference>